<dbReference type="PATRIC" id="fig|796941.3.peg.1719"/>
<evidence type="ECO:0000256" key="3">
    <source>
        <dbReference type="ARBA" id="ARBA00022598"/>
    </source>
</evidence>
<keyword evidence="5 9" id="KW-0067">ATP-binding</keyword>
<comment type="subunit">
    <text evidence="9">Homodimer.</text>
</comment>
<comment type="caution">
    <text evidence="12">The sequence shown here is derived from an EMBL/GenBank/DDBJ whole genome shotgun (WGS) entry which is preliminary data.</text>
</comment>
<evidence type="ECO:0000256" key="1">
    <source>
        <dbReference type="ARBA" id="ARBA00008226"/>
    </source>
</evidence>
<evidence type="ECO:0000256" key="6">
    <source>
        <dbReference type="ARBA" id="ARBA00022917"/>
    </source>
</evidence>
<organism evidence="12 13">
    <name type="scientific">Peptoanaerobacter stomatis</name>
    <dbReference type="NCBI Taxonomy" id="796937"/>
    <lineage>
        <taxon>Bacteria</taxon>
        <taxon>Bacillati</taxon>
        <taxon>Bacillota</taxon>
        <taxon>Clostridia</taxon>
        <taxon>Peptostreptococcales</taxon>
        <taxon>Filifactoraceae</taxon>
        <taxon>Peptoanaerobacter</taxon>
    </lineage>
</organism>
<dbReference type="GO" id="GO:0140096">
    <property type="term" value="F:catalytic activity, acting on a protein"/>
    <property type="evidence" value="ECO:0007669"/>
    <property type="project" value="UniProtKB-ARBA"/>
</dbReference>
<dbReference type="InterPro" id="IPR015807">
    <property type="entry name" value="His-tRNA-ligase"/>
</dbReference>
<comment type="subcellular location">
    <subcellularLocation>
        <location evidence="9">Cytoplasm</location>
    </subcellularLocation>
</comment>
<evidence type="ECO:0000313" key="13">
    <source>
        <dbReference type="Proteomes" id="UP000005244"/>
    </source>
</evidence>
<dbReference type="CDD" id="cd00773">
    <property type="entry name" value="HisRS-like_core"/>
    <property type="match status" value="1"/>
</dbReference>
<dbReference type="InterPro" id="IPR036621">
    <property type="entry name" value="Anticodon-bd_dom_sf"/>
</dbReference>
<dbReference type="InterPro" id="IPR006195">
    <property type="entry name" value="aa-tRNA-synth_II"/>
</dbReference>
<feature type="binding site" evidence="10">
    <location>
        <position position="117"/>
    </location>
    <ligand>
        <name>L-histidine</name>
        <dbReference type="ChEBI" id="CHEBI:57595"/>
    </ligand>
</feature>
<evidence type="ECO:0000256" key="7">
    <source>
        <dbReference type="ARBA" id="ARBA00023146"/>
    </source>
</evidence>
<name>J6HEG5_9FIRM</name>
<evidence type="ECO:0000256" key="2">
    <source>
        <dbReference type="ARBA" id="ARBA00022490"/>
    </source>
</evidence>
<feature type="binding site" evidence="10">
    <location>
        <position position="263"/>
    </location>
    <ligand>
        <name>L-histidine</name>
        <dbReference type="ChEBI" id="CHEBI:57595"/>
    </ligand>
</feature>
<dbReference type="Pfam" id="PF13393">
    <property type="entry name" value="tRNA-synt_His"/>
    <property type="match status" value="1"/>
</dbReference>
<dbReference type="Gene3D" id="3.30.930.10">
    <property type="entry name" value="Bira Bifunctional Protein, Domain 2"/>
    <property type="match status" value="1"/>
</dbReference>
<dbReference type="SUPFAM" id="SSF55681">
    <property type="entry name" value="Class II aaRS and biotin synthetases"/>
    <property type="match status" value="1"/>
</dbReference>
<dbReference type="InterPro" id="IPR045864">
    <property type="entry name" value="aa-tRNA-synth_II/BPL/LPL"/>
</dbReference>
<dbReference type="RefSeq" id="WP_009531450.1">
    <property type="nucleotide sequence ID" value="NZ_ALNK01000029.1"/>
</dbReference>
<dbReference type="GO" id="GO:0004821">
    <property type="term" value="F:histidine-tRNA ligase activity"/>
    <property type="evidence" value="ECO:0007669"/>
    <property type="project" value="UniProtKB-UniRule"/>
</dbReference>
<evidence type="ECO:0000256" key="9">
    <source>
        <dbReference type="HAMAP-Rule" id="MF_00127"/>
    </source>
</evidence>
<keyword evidence="2 9" id="KW-0963">Cytoplasm</keyword>
<dbReference type="PROSITE" id="PS50862">
    <property type="entry name" value="AA_TRNA_LIGASE_II"/>
    <property type="match status" value="1"/>
</dbReference>
<dbReference type="Gene3D" id="3.40.50.800">
    <property type="entry name" value="Anticodon-binding domain"/>
    <property type="match status" value="1"/>
</dbReference>
<dbReference type="GO" id="GO:0005524">
    <property type="term" value="F:ATP binding"/>
    <property type="evidence" value="ECO:0007669"/>
    <property type="project" value="UniProtKB-UniRule"/>
</dbReference>
<evidence type="ECO:0000256" key="10">
    <source>
        <dbReference type="PIRSR" id="PIRSR001549-1"/>
    </source>
</evidence>
<dbReference type="GO" id="GO:0005737">
    <property type="term" value="C:cytoplasm"/>
    <property type="evidence" value="ECO:0007669"/>
    <property type="project" value="UniProtKB-SubCell"/>
</dbReference>
<dbReference type="InterPro" id="IPR041715">
    <property type="entry name" value="HisRS-like_core"/>
</dbReference>
<sequence length="427" mass="49261">MNSIQRVTGTQDFFPEDLAKVDYVTRIFKEVCEVHDYHQYDTPTFEYTRLFKRGIGETTDIVNKEMFTFIPRQDGGEEESITLKPEGTASIVRLYNQYSLNNKKPPLKLFYHIPCFRNERNQKGRFKEFHQFGIEVFGSDSATVDAEVIILAYRFFEKLGIVDKIELEINSVGSFESRKAYNEKLREFLRPNFDNLCETCKDRFEKNPMRIIDCKEHNCQQITKNAPLMIDNLYEDEKKHFEKLKKLLDIANVKYKVNPYIVRGLDYYTKTAFEFISKDIGSQATVCGGGRYDGLVAELGGPDVTGIGFGLGRERLIMMLDELGKMPKFETKYDLYIATLGEDADFKSFEIVNNLRQKGIVCDKDHVGKSLKAQMKYADDKNANYTLMLGDNEIASGKAMLKNMKTSEQQEVNLSTFEEDFIKLVKA</sequence>
<dbReference type="GO" id="GO:0006427">
    <property type="term" value="P:histidyl-tRNA aminoacylation"/>
    <property type="evidence" value="ECO:0007669"/>
    <property type="project" value="UniProtKB-UniRule"/>
</dbReference>
<dbReference type="CDD" id="cd00859">
    <property type="entry name" value="HisRS_anticodon"/>
    <property type="match status" value="1"/>
</dbReference>
<dbReference type="InterPro" id="IPR033656">
    <property type="entry name" value="HisRS_anticodon"/>
</dbReference>
<feature type="binding site" evidence="10">
    <location>
        <begin position="267"/>
        <end position="268"/>
    </location>
    <ligand>
        <name>L-histidine</name>
        <dbReference type="ChEBI" id="CHEBI:57595"/>
    </ligand>
</feature>
<dbReference type="GO" id="GO:0016740">
    <property type="term" value="F:transferase activity"/>
    <property type="evidence" value="ECO:0007669"/>
    <property type="project" value="UniProtKB-ARBA"/>
</dbReference>
<keyword evidence="7 9" id="KW-0030">Aminoacyl-tRNA synthetase</keyword>
<reference evidence="12 13" key="1">
    <citation type="submission" date="2012-07" db="EMBL/GenBank/DDBJ databases">
        <authorList>
            <person name="Durkin A.S."/>
            <person name="McCorrison J."/>
            <person name="Torralba M."/>
            <person name="Gillis M."/>
            <person name="Methe B."/>
            <person name="Sutton G."/>
            <person name="Nelson K.E."/>
        </authorList>
    </citation>
    <scope>NUCLEOTIDE SEQUENCE [LARGE SCALE GENOMIC DNA]</scope>
    <source>
        <strain evidence="12 13">OBRC8</strain>
    </source>
</reference>
<evidence type="ECO:0000256" key="5">
    <source>
        <dbReference type="ARBA" id="ARBA00022840"/>
    </source>
</evidence>
<comment type="similarity">
    <text evidence="1 9">Belongs to the class-II aminoacyl-tRNA synthetase family.</text>
</comment>
<dbReference type="EC" id="6.1.1.21" evidence="9"/>
<dbReference type="InterPro" id="IPR004154">
    <property type="entry name" value="Anticodon-bd"/>
</dbReference>
<accession>J6HEG5</accession>
<dbReference type="PANTHER" id="PTHR43707:SF1">
    <property type="entry name" value="HISTIDINE--TRNA LIGASE, MITOCHONDRIAL-RELATED"/>
    <property type="match status" value="1"/>
</dbReference>
<dbReference type="HAMAP" id="MF_00127">
    <property type="entry name" value="His_tRNA_synth"/>
    <property type="match status" value="1"/>
</dbReference>
<dbReference type="NCBIfam" id="TIGR00442">
    <property type="entry name" value="hisS"/>
    <property type="match status" value="1"/>
</dbReference>
<dbReference type="PIRSF" id="PIRSF001549">
    <property type="entry name" value="His-tRNA_synth"/>
    <property type="match status" value="1"/>
</dbReference>
<feature type="domain" description="Aminoacyl-transfer RNA synthetases class-II family profile" evidence="11">
    <location>
        <begin position="24"/>
        <end position="320"/>
    </location>
</feature>
<dbReference type="Proteomes" id="UP000005244">
    <property type="component" value="Unassembled WGS sequence"/>
</dbReference>
<dbReference type="SUPFAM" id="SSF52954">
    <property type="entry name" value="Class II aaRS ABD-related"/>
    <property type="match status" value="1"/>
</dbReference>
<keyword evidence="3 9" id="KW-0436">Ligase</keyword>
<dbReference type="EMBL" id="ALNK01000029">
    <property type="protein sequence ID" value="EJU21123.1"/>
    <property type="molecule type" value="Genomic_DNA"/>
</dbReference>
<evidence type="ECO:0000256" key="8">
    <source>
        <dbReference type="ARBA" id="ARBA00047639"/>
    </source>
</evidence>
<proteinExistence type="inferred from homology"/>
<evidence type="ECO:0000313" key="12">
    <source>
        <dbReference type="EMBL" id="EJU21123.1"/>
    </source>
</evidence>
<protein>
    <recommendedName>
        <fullName evidence="9">Histidine--tRNA ligase</fullName>
        <ecNumber evidence="9">6.1.1.21</ecNumber>
    </recommendedName>
    <alternativeName>
        <fullName evidence="9">Histidyl-tRNA synthetase</fullName>
        <shortName evidence="9">HisRS</shortName>
    </alternativeName>
</protein>
<evidence type="ECO:0000259" key="11">
    <source>
        <dbReference type="PROSITE" id="PS50862"/>
    </source>
</evidence>
<comment type="catalytic activity">
    <reaction evidence="8 9">
        <text>tRNA(His) + L-histidine + ATP = L-histidyl-tRNA(His) + AMP + diphosphate + H(+)</text>
        <dbReference type="Rhea" id="RHEA:17313"/>
        <dbReference type="Rhea" id="RHEA-COMP:9665"/>
        <dbReference type="Rhea" id="RHEA-COMP:9689"/>
        <dbReference type="ChEBI" id="CHEBI:15378"/>
        <dbReference type="ChEBI" id="CHEBI:30616"/>
        <dbReference type="ChEBI" id="CHEBI:33019"/>
        <dbReference type="ChEBI" id="CHEBI:57595"/>
        <dbReference type="ChEBI" id="CHEBI:78442"/>
        <dbReference type="ChEBI" id="CHEBI:78527"/>
        <dbReference type="ChEBI" id="CHEBI:456215"/>
        <dbReference type="EC" id="6.1.1.21"/>
    </reaction>
</comment>
<feature type="binding site" evidence="10">
    <location>
        <begin position="86"/>
        <end position="88"/>
    </location>
    <ligand>
        <name>L-histidine</name>
        <dbReference type="ChEBI" id="CHEBI:57595"/>
    </ligand>
</feature>
<feature type="binding site" evidence="10">
    <location>
        <position position="131"/>
    </location>
    <ligand>
        <name>L-histidine</name>
        <dbReference type="ChEBI" id="CHEBI:57595"/>
    </ligand>
</feature>
<keyword evidence="13" id="KW-1185">Reference proteome</keyword>
<dbReference type="AlphaFoldDB" id="J6HEG5"/>
<feature type="binding site" evidence="10">
    <location>
        <position position="135"/>
    </location>
    <ligand>
        <name>L-histidine</name>
        <dbReference type="ChEBI" id="CHEBI:57595"/>
    </ligand>
</feature>
<dbReference type="Pfam" id="PF03129">
    <property type="entry name" value="HGTP_anticodon"/>
    <property type="match status" value="1"/>
</dbReference>
<evidence type="ECO:0000256" key="4">
    <source>
        <dbReference type="ARBA" id="ARBA00022741"/>
    </source>
</evidence>
<keyword evidence="6 9" id="KW-0648">Protein biosynthesis</keyword>
<gene>
    <name evidence="9 12" type="primary">hisS</name>
    <name evidence="12" type="ORF">HMPREF1143_1847</name>
</gene>
<dbReference type="PANTHER" id="PTHR43707">
    <property type="entry name" value="HISTIDYL-TRNA SYNTHETASE"/>
    <property type="match status" value="1"/>
</dbReference>
<dbReference type="InterPro" id="IPR004516">
    <property type="entry name" value="HisRS/HisZ"/>
</dbReference>
<keyword evidence="4 9" id="KW-0547">Nucleotide-binding</keyword>